<evidence type="ECO:0000313" key="4">
    <source>
        <dbReference type="Proteomes" id="UP001152799"/>
    </source>
</evidence>
<evidence type="ECO:0000259" key="2">
    <source>
        <dbReference type="Pfam" id="PF06974"/>
    </source>
</evidence>
<dbReference type="PANTHER" id="PTHR31650">
    <property type="entry name" value="O-ACYLTRANSFERASE (WSD1-LIKE) FAMILY PROTEIN"/>
    <property type="match status" value="1"/>
</dbReference>
<keyword evidence="1" id="KW-1133">Transmembrane helix</keyword>
<evidence type="ECO:0000256" key="1">
    <source>
        <dbReference type="SAM" id="Phobius"/>
    </source>
</evidence>
<keyword evidence="1" id="KW-0472">Membrane</keyword>
<dbReference type="InterPro" id="IPR045034">
    <property type="entry name" value="O-acyltransferase_WSD1-like"/>
</dbReference>
<evidence type="ECO:0000313" key="3">
    <source>
        <dbReference type="EMBL" id="CAG9760121.1"/>
    </source>
</evidence>
<keyword evidence="1" id="KW-0812">Transmembrane</keyword>
<dbReference type="AlphaFoldDB" id="A0A9N9MA93"/>
<reference evidence="3" key="1">
    <citation type="submission" date="2022-01" db="EMBL/GenBank/DDBJ databases">
        <authorList>
            <person name="King R."/>
        </authorList>
    </citation>
    <scope>NUCLEOTIDE SEQUENCE</scope>
</reference>
<feature type="domain" description="O-acyltransferase WSD1 C-terminal" evidence="2">
    <location>
        <begin position="363"/>
        <end position="492"/>
    </location>
</feature>
<dbReference type="PANTHER" id="PTHR31650:SF1">
    <property type="entry name" value="WAX ESTER SYNTHASE_DIACYLGLYCEROL ACYLTRANSFERASE 4-RELATED"/>
    <property type="match status" value="1"/>
</dbReference>
<protein>
    <recommendedName>
        <fullName evidence="2">O-acyltransferase WSD1 C-terminal domain-containing protein</fullName>
    </recommendedName>
</protein>
<proteinExistence type="predicted"/>
<dbReference type="GO" id="GO:0008374">
    <property type="term" value="F:O-acyltransferase activity"/>
    <property type="evidence" value="ECO:0007669"/>
    <property type="project" value="InterPro"/>
</dbReference>
<dbReference type="InterPro" id="IPR009721">
    <property type="entry name" value="O-acyltransferase_WSD1_C"/>
</dbReference>
<dbReference type="GO" id="GO:0005886">
    <property type="term" value="C:plasma membrane"/>
    <property type="evidence" value="ECO:0007669"/>
    <property type="project" value="TreeGrafter"/>
</dbReference>
<organism evidence="3 4">
    <name type="scientific">Ceutorhynchus assimilis</name>
    <name type="common">cabbage seed weevil</name>
    <dbReference type="NCBI Taxonomy" id="467358"/>
    <lineage>
        <taxon>Eukaryota</taxon>
        <taxon>Metazoa</taxon>
        <taxon>Ecdysozoa</taxon>
        <taxon>Arthropoda</taxon>
        <taxon>Hexapoda</taxon>
        <taxon>Insecta</taxon>
        <taxon>Pterygota</taxon>
        <taxon>Neoptera</taxon>
        <taxon>Endopterygota</taxon>
        <taxon>Coleoptera</taxon>
        <taxon>Polyphaga</taxon>
        <taxon>Cucujiformia</taxon>
        <taxon>Curculionidae</taxon>
        <taxon>Ceutorhynchinae</taxon>
        <taxon>Ceutorhynchus</taxon>
    </lineage>
</organism>
<accession>A0A9N9MA93</accession>
<gene>
    <name evidence="3" type="ORF">CEUTPL_LOCUS857</name>
</gene>
<sequence>MNTAFIWLVPFLSPFIMVLFAFSCCIFWIYRKIVDILLRIRLGDKYGGLLNYGDAFSVFNDISPCMICTMVIVKSDKEIDMVNLVKSRLQKMIFDSPQDYSKMTSTLHTYAGYGYFLKNSVKLNESVKTFPEPQNETYDEEYVKKMVEKAYNSPLPYNNTATWEIVMGEKPMVTKSGGKYIYRYPVHMRFHHLIGDGASKVAFICRLIGQCDKDFGEEVFNGKHGSNSTKSDEGDYYFGLLKNIFETLKLIFYIIFFMLQKRMELIHWRASDNNALHGVELSGKKIMVWKSEESVELVPLTKKIKNALPGMKFGNVVFAAVSAAFANYFKKYDAVLSNSISVFSTLRMEFPRIEKNKPIPMENGSTAVLLELPIKEASNLKQLLLKVKQNSEQSTYFEALSNQLFMRYLFALFPLSIRTQLHDSGTYTAIISNLPAGKRIVLHNDCYVEKMVAAPPNLRKIGVGIVIITYDDRYQIGLLVDKALIASQKQAQELVDDVFCNIRLLAEEIIGNKTKTV</sequence>
<name>A0A9N9MA93_9CUCU</name>
<keyword evidence="4" id="KW-1185">Reference proteome</keyword>
<dbReference type="OrthoDB" id="619536at2759"/>
<dbReference type="Pfam" id="PF06974">
    <property type="entry name" value="WS_DGAT_C"/>
    <property type="match status" value="1"/>
</dbReference>
<dbReference type="Proteomes" id="UP001152799">
    <property type="component" value="Chromosome 1"/>
</dbReference>
<dbReference type="EMBL" id="OU892277">
    <property type="protein sequence ID" value="CAG9760121.1"/>
    <property type="molecule type" value="Genomic_DNA"/>
</dbReference>
<dbReference type="GO" id="GO:0019432">
    <property type="term" value="P:triglyceride biosynthetic process"/>
    <property type="evidence" value="ECO:0007669"/>
    <property type="project" value="TreeGrafter"/>
</dbReference>
<feature type="transmembrane region" description="Helical" evidence="1">
    <location>
        <begin position="7"/>
        <end position="30"/>
    </location>
</feature>